<accession>A0A2H1V7H5</accession>
<proteinExistence type="predicted"/>
<evidence type="ECO:0000313" key="1">
    <source>
        <dbReference type="EMBL" id="SOQ36805.1"/>
    </source>
</evidence>
<name>A0A2H1V7H5_SPOFR</name>
<organism evidence="1">
    <name type="scientific">Spodoptera frugiperda</name>
    <name type="common">Fall armyworm</name>
    <dbReference type="NCBI Taxonomy" id="7108"/>
    <lineage>
        <taxon>Eukaryota</taxon>
        <taxon>Metazoa</taxon>
        <taxon>Ecdysozoa</taxon>
        <taxon>Arthropoda</taxon>
        <taxon>Hexapoda</taxon>
        <taxon>Insecta</taxon>
        <taxon>Pterygota</taxon>
        <taxon>Neoptera</taxon>
        <taxon>Endopterygota</taxon>
        <taxon>Lepidoptera</taxon>
        <taxon>Glossata</taxon>
        <taxon>Ditrysia</taxon>
        <taxon>Noctuoidea</taxon>
        <taxon>Noctuidae</taxon>
        <taxon>Amphipyrinae</taxon>
        <taxon>Spodoptera</taxon>
    </lineage>
</organism>
<gene>
    <name evidence="1" type="ORF">SFRICE_010043</name>
</gene>
<reference evidence="1" key="1">
    <citation type="submission" date="2016-07" db="EMBL/GenBank/DDBJ databases">
        <authorList>
            <person name="Bretaudeau A."/>
        </authorList>
    </citation>
    <scope>NUCLEOTIDE SEQUENCE</scope>
    <source>
        <strain evidence="1">Rice</strain>
        <tissue evidence="1">Whole body</tissue>
    </source>
</reference>
<dbReference type="AlphaFoldDB" id="A0A2H1V7H5"/>
<sequence length="87" mass="9479">MALATVPKYRKLIDINKHVSLIRSCGLPSGFTGAPARKAGVGTGWFLVIKSLTLPLASPWQEKCFCSVVVSLRSSRPIRAEAWLSHT</sequence>
<dbReference type="EMBL" id="ODYU01001076">
    <property type="protein sequence ID" value="SOQ36805.1"/>
    <property type="molecule type" value="Genomic_DNA"/>
</dbReference>
<protein>
    <submittedName>
        <fullName evidence="1">SFRICE_010043</fullName>
    </submittedName>
</protein>